<evidence type="ECO:0000256" key="7">
    <source>
        <dbReference type="SAM" id="MobiDB-lite"/>
    </source>
</evidence>
<keyword evidence="5" id="KW-0862">Zinc</keyword>
<evidence type="ECO:0000313" key="10">
    <source>
        <dbReference type="Proteomes" id="UP001223420"/>
    </source>
</evidence>
<evidence type="ECO:0000256" key="6">
    <source>
        <dbReference type="ARBA" id="ARBA00023049"/>
    </source>
</evidence>
<sequence length="356" mass="37686">MIQARTIGRLTDEAAIRQAEHEGKVRALTRRLVGVASSQMLEQDGLAERLTDIITRQVELENRDAALASTLERALAGSATPPPDAPARAEDSARQPPMRKGSATERTFAGQTLREQFDQIETGLGRVETRQFGTVEHFLAFARARIERVRGAFAELQLALAPEPVSPPSRPASDPRPAFALALAGADAALGEAVRWRALAETVPLRPPIEGEVGRSSNFGTRSDPFTGERRMHAGMDFRSPVGTVVHATASGRVITAGPSGGYGNLVEVNHGNGLVTRYAHLSATGVSVGQAVPAGAVVGAVGSTGRSTGPHLHYETRLSGNPLDPLRFLTAGERVLRPLVRTDATPEADAAEAAD</sequence>
<comment type="caution">
    <text evidence="9">The sequence shown here is derived from an EMBL/GenBank/DDBJ whole genome shotgun (WGS) entry which is preliminary data.</text>
</comment>
<dbReference type="RefSeq" id="WP_230367836.1">
    <property type="nucleotide sequence ID" value="NZ_JAJALK010000016.1"/>
</dbReference>
<evidence type="ECO:0000256" key="5">
    <source>
        <dbReference type="ARBA" id="ARBA00022833"/>
    </source>
</evidence>
<dbReference type="InterPro" id="IPR011055">
    <property type="entry name" value="Dup_hybrid_motif"/>
</dbReference>
<gene>
    <name evidence="9" type="ORF">QO001_005521</name>
</gene>
<dbReference type="GO" id="GO:0046872">
    <property type="term" value="F:metal ion binding"/>
    <property type="evidence" value="ECO:0007669"/>
    <property type="project" value="UniProtKB-KW"/>
</dbReference>
<dbReference type="CDD" id="cd12797">
    <property type="entry name" value="M23_peptidase"/>
    <property type="match status" value="1"/>
</dbReference>
<evidence type="ECO:0000256" key="1">
    <source>
        <dbReference type="ARBA" id="ARBA00001947"/>
    </source>
</evidence>
<dbReference type="GO" id="GO:0006508">
    <property type="term" value="P:proteolysis"/>
    <property type="evidence" value="ECO:0007669"/>
    <property type="project" value="UniProtKB-KW"/>
</dbReference>
<dbReference type="AlphaFoldDB" id="A0AAJ1WXG4"/>
<dbReference type="SUPFAM" id="SSF51261">
    <property type="entry name" value="Duplicated hybrid motif"/>
    <property type="match status" value="1"/>
</dbReference>
<evidence type="ECO:0000256" key="3">
    <source>
        <dbReference type="ARBA" id="ARBA00022723"/>
    </source>
</evidence>
<dbReference type="Proteomes" id="UP001223420">
    <property type="component" value="Unassembled WGS sequence"/>
</dbReference>
<dbReference type="InterPro" id="IPR016047">
    <property type="entry name" value="M23ase_b-sheet_dom"/>
</dbReference>
<dbReference type="InterPro" id="IPR050570">
    <property type="entry name" value="Cell_wall_metabolism_enzyme"/>
</dbReference>
<evidence type="ECO:0000256" key="2">
    <source>
        <dbReference type="ARBA" id="ARBA00022670"/>
    </source>
</evidence>
<dbReference type="GO" id="GO:0004222">
    <property type="term" value="F:metalloendopeptidase activity"/>
    <property type="evidence" value="ECO:0007669"/>
    <property type="project" value="TreeGrafter"/>
</dbReference>
<feature type="domain" description="M23ase beta-sheet core" evidence="8">
    <location>
        <begin position="231"/>
        <end position="326"/>
    </location>
</feature>
<dbReference type="PANTHER" id="PTHR21666:SF288">
    <property type="entry name" value="CELL DIVISION PROTEIN YTFB"/>
    <property type="match status" value="1"/>
</dbReference>
<evidence type="ECO:0000259" key="8">
    <source>
        <dbReference type="Pfam" id="PF01551"/>
    </source>
</evidence>
<keyword evidence="2" id="KW-0645">Protease</keyword>
<dbReference type="Pfam" id="PF01551">
    <property type="entry name" value="Peptidase_M23"/>
    <property type="match status" value="1"/>
</dbReference>
<dbReference type="EMBL" id="JAUSWL010000015">
    <property type="protein sequence ID" value="MDQ0546569.1"/>
    <property type="molecule type" value="Genomic_DNA"/>
</dbReference>
<dbReference type="FunFam" id="2.70.70.10:FF:000006">
    <property type="entry name" value="M23 family peptidase"/>
    <property type="match status" value="1"/>
</dbReference>
<feature type="region of interest" description="Disordered" evidence="7">
    <location>
        <begin position="74"/>
        <end position="105"/>
    </location>
</feature>
<comment type="cofactor">
    <cofactor evidence="1">
        <name>Zn(2+)</name>
        <dbReference type="ChEBI" id="CHEBI:29105"/>
    </cofactor>
</comment>
<keyword evidence="4 9" id="KW-0378">Hydrolase</keyword>
<reference evidence="9" key="1">
    <citation type="submission" date="2023-07" db="EMBL/GenBank/DDBJ databases">
        <title>Genomic Encyclopedia of Type Strains, Phase IV (KMG-IV): sequencing the most valuable type-strain genomes for metagenomic binning, comparative biology and taxonomic classification.</title>
        <authorList>
            <person name="Goeker M."/>
        </authorList>
    </citation>
    <scope>NUCLEOTIDE SEQUENCE</scope>
    <source>
        <strain evidence="9">DSM 19569</strain>
    </source>
</reference>
<dbReference type="Gene3D" id="2.70.70.10">
    <property type="entry name" value="Glucose Permease (Domain IIA)"/>
    <property type="match status" value="1"/>
</dbReference>
<keyword evidence="6" id="KW-0482">Metalloprotease</keyword>
<evidence type="ECO:0000256" key="4">
    <source>
        <dbReference type="ARBA" id="ARBA00022801"/>
    </source>
</evidence>
<protein>
    <submittedName>
        <fullName evidence="9">Murein DD-endopeptidase MepM/ murein hydrolase activator NlpD</fullName>
    </submittedName>
</protein>
<proteinExistence type="predicted"/>
<dbReference type="PANTHER" id="PTHR21666">
    <property type="entry name" value="PEPTIDASE-RELATED"/>
    <property type="match status" value="1"/>
</dbReference>
<name>A0AAJ1WXG4_9HYPH</name>
<evidence type="ECO:0000313" key="9">
    <source>
        <dbReference type="EMBL" id="MDQ0546569.1"/>
    </source>
</evidence>
<accession>A0AAJ1WXG4</accession>
<keyword evidence="3" id="KW-0479">Metal-binding</keyword>
<organism evidence="9 10">
    <name type="scientific">Methylobacterium brachiatum</name>
    <dbReference type="NCBI Taxonomy" id="269660"/>
    <lineage>
        <taxon>Bacteria</taxon>
        <taxon>Pseudomonadati</taxon>
        <taxon>Pseudomonadota</taxon>
        <taxon>Alphaproteobacteria</taxon>
        <taxon>Hyphomicrobiales</taxon>
        <taxon>Methylobacteriaceae</taxon>
        <taxon>Methylobacterium</taxon>
    </lineage>
</organism>